<evidence type="ECO:0000256" key="5">
    <source>
        <dbReference type="ARBA" id="ARBA00019425"/>
    </source>
</evidence>
<evidence type="ECO:0000256" key="18">
    <source>
        <dbReference type="SAM" id="Phobius"/>
    </source>
</evidence>
<comment type="subcellular location">
    <subcellularLocation>
        <location evidence="2">Membrane</location>
        <topology evidence="2">Multi-pass membrane protein</topology>
    </subcellularLocation>
</comment>
<evidence type="ECO:0000256" key="7">
    <source>
        <dbReference type="ARBA" id="ARBA00022448"/>
    </source>
</evidence>
<dbReference type="InterPro" id="IPR039023">
    <property type="entry name" value="SdhC_prok"/>
</dbReference>
<evidence type="ECO:0000313" key="20">
    <source>
        <dbReference type="Proteomes" id="UP000192783"/>
    </source>
</evidence>
<dbReference type="InterPro" id="IPR034804">
    <property type="entry name" value="SQR/QFR_C/D"/>
</dbReference>
<dbReference type="GO" id="GO:0006099">
    <property type="term" value="P:tricarboxylic acid cycle"/>
    <property type="evidence" value="ECO:0007669"/>
    <property type="project" value="UniProtKB-UniPathway"/>
</dbReference>
<comment type="similarity">
    <text evidence="4">Belongs to the cytochrome b560 family.</text>
</comment>
<dbReference type="GO" id="GO:0009055">
    <property type="term" value="F:electron transfer activity"/>
    <property type="evidence" value="ECO:0007669"/>
    <property type="project" value="InterPro"/>
</dbReference>
<keyword evidence="8" id="KW-0816">Tricarboxylic acid cycle</keyword>
<accession>A0A1W1XQ05</accession>
<dbReference type="NCBIfam" id="TIGR02968">
    <property type="entry name" value="succ_dehyd_anc"/>
    <property type="match status" value="1"/>
</dbReference>
<dbReference type="GO" id="GO:0046872">
    <property type="term" value="F:metal ion binding"/>
    <property type="evidence" value="ECO:0007669"/>
    <property type="project" value="UniProtKB-KW"/>
</dbReference>
<feature type="transmembrane region" description="Helical" evidence="18">
    <location>
        <begin position="63"/>
        <end position="81"/>
    </location>
</feature>
<keyword evidence="15 18" id="KW-0472">Membrane</keyword>
<keyword evidence="12" id="KW-0249">Electron transport</keyword>
<evidence type="ECO:0000256" key="4">
    <source>
        <dbReference type="ARBA" id="ARBA00007244"/>
    </source>
</evidence>
<evidence type="ECO:0000256" key="6">
    <source>
        <dbReference type="ARBA" id="ARBA00020076"/>
    </source>
</evidence>
<dbReference type="GO" id="GO:0016020">
    <property type="term" value="C:membrane"/>
    <property type="evidence" value="ECO:0007669"/>
    <property type="project" value="UniProtKB-SubCell"/>
</dbReference>
<dbReference type="UniPathway" id="UPA00223"/>
<feature type="transmembrane region" description="Helical" evidence="18">
    <location>
        <begin position="21"/>
        <end position="43"/>
    </location>
</feature>
<dbReference type="PIRSF" id="PIRSF000178">
    <property type="entry name" value="SDH_cyt_b560"/>
    <property type="match status" value="1"/>
</dbReference>
<protein>
    <recommendedName>
        <fullName evidence="6">Succinate dehydrogenase cytochrome b556 subunit</fullName>
    </recommendedName>
    <alternativeName>
        <fullName evidence="5">Succinate dehydrogenase hydrophobic membrane anchor subunit</fullName>
    </alternativeName>
</protein>
<dbReference type="Pfam" id="PF01127">
    <property type="entry name" value="Sdh_cyt"/>
    <property type="match status" value="1"/>
</dbReference>
<dbReference type="PANTHER" id="PTHR41910">
    <property type="entry name" value="SUCCINATE DEHYDROGENASE 2 MEMBRANE SUBUNIT SDHC"/>
    <property type="match status" value="1"/>
</dbReference>
<keyword evidence="9 17" id="KW-0349">Heme</keyword>
<feature type="binding site" description="axial binding residue" evidence="17">
    <location>
        <position position="78"/>
    </location>
    <ligand>
        <name>heme</name>
        <dbReference type="ChEBI" id="CHEBI:30413"/>
        <note>ligand shared with second transmembrane subunit</note>
    </ligand>
    <ligandPart>
        <name>Fe</name>
        <dbReference type="ChEBI" id="CHEBI:18248"/>
    </ligandPart>
</feature>
<feature type="transmembrane region" description="Helical" evidence="18">
    <location>
        <begin position="102"/>
        <end position="126"/>
    </location>
</feature>
<evidence type="ECO:0000256" key="1">
    <source>
        <dbReference type="ARBA" id="ARBA00004050"/>
    </source>
</evidence>
<evidence type="ECO:0000256" key="11">
    <source>
        <dbReference type="ARBA" id="ARBA00022723"/>
    </source>
</evidence>
<dbReference type="Proteomes" id="UP000192783">
    <property type="component" value="Unassembled WGS sequence"/>
</dbReference>
<keyword evidence="13 18" id="KW-1133">Transmembrane helix</keyword>
<comment type="cofactor">
    <cofactor evidence="17">
        <name>heme</name>
        <dbReference type="ChEBI" id="CHEBI:30413"/>
    </cofactor>
    <text evidence="17">The heme is bound between the two transmembrane subunits.</text>
</comment>
<dbReference type="PANTHER" id="PTHR41910:SF1">
    <property type="entry name" value="SUCCINATE DEHYDROGENASE HYDROPHOBIC MEMBRANE ANCHOR SUBUNIT"/>
    <property type="match status" value="1"/>
</dbReference>
<keyword evidence="11 17" id="KW-0479">Metal-binding</keyword>
<dbReference type="OrthoDB" id="276905at2"/>
<name>A0A1W1XQ05_9BACT</name>
<evidence type="ECO:0000256" key="2">
    <source>
        <dbReference type="ARBA" id="ARBA00004141"/>
    </source>
</evidence>
<evidence type="ECO:0000313" key="19">
    <source>
        <dbReference type="EMBL" id="SMC26080.1"/>
    </source>
</evidence>
<evidence type="ECO:0000256" key="12">
    <source>
        <dbReference type="ARBA" id="ARBA00022982"/>
    </source>
</evidence>
<sequence>MKKVVFQPKVRYKLHPGYLAWILHRATGVLLGLYLFLHIWVIHHLSQGEKAFNEVMAVVQSPLFHLLEIGLLATVVYHGLNGLRVVFMDYGNLAKRDIMQKAVFAVFAVSAILILAGAIPMLRLAFGI</sequence>
<reference evidence="19 20" key="1">
    <citation type="submission" date="2017-04" db="EMBL/GenBank/DDBJ databases">
        <authorList>
            <person name="Afonso C.L."/>
            <person name="Miller P.J."/>
            <person name="Scott M.A."/>
            <person name="Spackman E."/>
            <person name="Goraichik I."/>
            <person name="Dimitrov K.M."/>
            <person name="Suarez D.L."/>
            <person name="Swayne D.E."/>
        </authorList>
    </citation>
    <scope>NUCLEOTIDE SEQUENCE [LARGE SCALE GENOMIC DNA]</scope>
    <source>
        <strain evidence="19 20">DSM 13146</strain>
    </source>
</reference>
<evidence type="ECO:0000256" key="8">
    <source>
        <dbReference type="ARBA" id="ARBA00022532"/>
    </source>
</evidence>
<proteinExistence type="inferred from homology"/>
<evidence type="ECO:0000256" key="9">
    <source>
        <dbReference type="ARBA" id="ARBA00022617"/>
    </source>
</evidence>
<evidence type="ECO:0000256" key="17">
    <source>
        <dbReference type="PIRSR" id="PIRSR000178-1"/>
    </source>
</evidence>
<dbReference type="GO" id="GO:0020037">
    <property type="term" value="F:heme binding"/>
    <property type="evidence" value="ECO:0007669"/>
    <property type="project" value="InterPro"/>
</dbReference>
<evidence type="ECO:0000256" key="3">
    <source>
        <dbReference type="ARBA" id="ARBA00005163"/>
    </source>
</evidence>
<keyword evidence="10 18" id="KW-0812">Transmembrane</keyword>
<dbReference type="NCBIfam" id="TIGR02970">
    <property type="entry name" value="succ_dehyd_cytB"/>
    <property type="match status" value="1"/>
</dbReference>
<evidence type="ECO:0000256" key="15">
    <source>
        <dbReference type="ARBA" id="ARBA00023136"/>
    </source>
</evidence>
<evidence type="ECO:0000256" key="10">
    <source>
        <dbReference type="ARBA" id="ARBA00022692"/>
    </source>
</evidence>
<dbReference type="EMBL" id="FWXF01000015">
    <property type="protein sequence ID" value="SMC26080.1"/>
    <property type="molecule type" value="Genomic_DNA"/>
</dbReference>
<dbReference type="RefSeq" id="WP_084058349.1">
    <property type="nucleotide sequence ID" value="NZ_FWXF01000015.1"/>
</dbReference>
<comment type="subunit">
    <text evidence="16">Part of an enzyme complex containing four subunits: a flavoprotein, an iron-sulfur protein, plus two membrane-anchoring proteins, SdhC and SdhD. The complex can form homotrimers.</text>
</comment>
<evidence type="ECO:0000256" key="16">
    <source>
        <dbReference type="ARBA" id="ARBA00025912"/>
    </source>
</evidence>
<keyword evidence="20" id="KW-1185">Reference proteome</keyword>
<gene>
    <name evidence="19" type="ORF">SAMN02746041_02523</name>
</gene>
<dbReference type="Gene3D" id="1.20.1300.10">
    <property type="entry name" value="Fumarate reductase/succinate dehydrogenase, transmembrane subunit"/>
    <property type="match status" value="1"/>
</dbReference>
<keyword evidence="7" id="KW-0813">Transport</keyword>
<evidence type="ECO:0000256" key="13">
    <source>
        <dbReference type="ARBA" id="ARBA00022989"/>
    </source>
</evidence>
<organism evidence="19 20">
    <name type="scientific">Desulfacinum hydrothermale DSM 13146</name>
    <dbReference type="NCBI Taxonomy" id="1121390"/>
    <lineage>
        <taxon>Bacteria</taxon>
        <taxon>Pseudomonadati</taxon>
        <taxon>Thermodesulfobacteriota</taxon>
        <taxon>Syntrophobacteria</taxon>
        <taxon>Syntrophobacterales</taxon>
        <taxon>Syntrophobacteraceae</taxon>
        <taxon>Desulfacinum</taxon>
    </lineage>
</organism>
<comment type="pathway">
    <text evidence="3">Carbohydrate metabolism; tricarboxylic acid cycle.</text>
</comment>
<dbReference type="SUPFAM" id="SSF81343">
    <property type="entry name" value="Fumarate reductase respiratory complex transmembrane subunits"/>
    <property type="match status" value="1"/>
</dbReference>
<keyword evidence="14 17" id="KW-0408">Iron</keyword>
<evidence type="ECO:0000256" key="14">
    <source>
        <dbReference type="ARBA" id="ARBA00023004"/>
    </source>
</evidence>
<dbReference type="AlphaFoldDB" id="A0A1W1XQ05"/>
<dbReference type="STRING" id="1121390.SAMN02746041_02523"/>
<dbReference type="InterPro" id="IPR014314">
    <property type="entry name" value="Succ_DH_cytb556"/>
</dbReference>
<dbReference type="InterPro" id="IPR000701">
    <property type="entry name" value="SuccDH_FuR_B_TM-su"/>
</dbReference>
<comment type="function">
    <text evidence="1">Membrane-anchoring subunit of succinate dehydrogenase (SDH).</text>
</comment>
<dbReference type="InterPro" id="IPR014312">
    <property type="entry name" value="Succ_DH_anchor"/>
</dbReference>